<dbReference type="Gene3D" id="3.30.1520.10">
    <property type="entry name" value="Phox-like domain"/>
    <property type="match status" value="1"/>
</dbReference>
<evidence type="ECO:0000256" key="1">
    <source>
        <dbReference type="ARBA" id="ARBA00022443"/>
    </source>
</evidence>
<proteinExistence type="predicted"/>
<evidence type="ECO:0000313" key="8">
    <source>
        <dbReference type="Proteomes" id="UP001152885"/>
    </source>
</evidence>
<dbReference type="GO" id="GO:0000747">
    <property type="term" value="P:conjugation with cellular fusion"/>
    <property type="evidence" value="ECO:0007669"/>
    <property type="project" value="TreeGrafter"/>
</dbReference>
<feature type="region of interest" description="Disordered" evidence="4">
    <location>
        <begin position="350"/>
        <end position="378"/>
    </location>
</feature>
<dbReference type="GO" id="GO:0030674">
    <property type="term" value="F:protein-macromolecule adaptor activity"/>
    <property type="evidence" value="ECO:0007669"/>
    <property type="project" value="TreeGrafter"/>
</dbReference>
<organism evidence="7 8">
    <name type="scientific">Candida verbasci</name>
    <dbReference type="NCBI Taxonomy" id="1227364"/>
    <lineage>
        <taxon>Eukaryota</taxon>
        <taxon>Fungi</taxon>
        <taxon>Dikarya</taxon>
        <taxon>Ascomycota</taxon>
        <taxon>Saccharomycotina</taxon>
        <taxon>Pichiomycetes</taxon>
        <taxon>Debaryomycetaceae</taxon>
        <taxon>Candida/Lodderomyces clade</taxon>
        <taxon>Candida</taxon>
    </lineage>
</organism>
<dbReference type="GO" id="GO:0030447">
    <property type="term" value="P:filamentous growth"/>
    <property type="evidence" value="ECO:0007669"/>
    <property type="project" value="UniProtKB-ARBA"/>
</dbReference>
<protein>
    <recommendedName>
        <fullName evidence="9">SH3 domain-containing protein</fullName>
    </recommendedName>
</protein>
<dbReference type="InterPro" id="IPR035550">
    <property type="entry name" value="Bem1/Scd2_PX"/>
</dbReference>
<gene>
    <name evidence="7" type="ORF">CANVERA_P2000</name>
</gene>
<dbReference type="GO" id="GO:0005737">
    <property type="term" value="C:cytoplasm"/>
    <property type="evidence" value="ECO:0007669"/>
    <property type="project" value="TreeGrafter"/>
</dbReference>
<dbReference type="Gene3D" id="2.30.30.40">
    <property type="entry name" value="SH3 Domains"/>
    <property type="match status" value="1"/>
</dbReference>
<feature type="region of interest" description="Disordered" evidence="4">
    <location>
        <begin position="392"/>
        <end position="489"/>
    </location>
</feature>
<dbReference type="PROSITE" id="PS50002">
    <property type="entry name" value="SH3"/>
    <property type="match status" value="1"/>
</dbReference>
<sequence length="640" mass="72343">MASSSSVSTPSSNNITSSIQGPLRSLTISKPNTTDSNSDFQCKLVSNIILVAKFSFFAEGENEINVNKGEILKLLDRFGNGWLLVKFIDKLSTPGLIPASYCDIAINDATNPVTLNWLHQVKTTDLVQDHNYLDLQFKKQENKFKTINNKAYPISASISNFLLYENRNWYRLDIGYSNNSKSYVCRYYQDFYNLHIDLLKISEGADALKLPKLPEPIPSNYENETDQVESLLKRCNDLNVYINKLILNKYYQISPMLIEWLESGYNGLPGFEVQEKEEIKLSNDEINEKILRGSINVLKHYNEKKLELIKLRKEEELAEEANNQEELPTRSKSKNIYNNYQQASNALLQRTTTAKSQKSSPTSNIPTRTNTQTSTSAHNSCIKLAHTSVGKVNSNHNSISSSSHHNSGGNLSTNSESSIANSPIEEEKLDTPNTSIETNNETTEAAKATTTPIAKPQANFNSLDQSTPPPKLFTGHQITPQPNYVQQTPSPQLMYSSKFINSQISPAPMQAFPKKSGFSPRINTTNQFQSSPNSKMSPLGHTSPIFPIQGFKQPQSPGIQNHNFIKCKILNYNNEIIAIKFNKNQIKSIQDLKRLIKQKVYYSKLYIKLPNLNNYENIDIINFNILEFLKFNDKVLLKIN</sequence>
<dbReference type="Pfam" id="PF00018">
    <property type="entry name" value="SH3_1"/>
    <property type="match status" value="1"/>
</dbReference>
<dbReference type="InterPro" id="IPR001683">
    <property type="entry name" value="PX_dom"/>
</dbReference>
<dbReference type="GO" id="GO:0043332">
    <property type="term" value="C:mating projection tip"/>
    <property type="evidence" value="ECO:0007669"/>
    <property type="project" value="TreeGrafter"/>
</dbReference>
<dbReference type="Pfam" id="PF00787">
    <property type="entry name" value="PX"/>
    <property type="match status" value="1"/>
</dbReference>
<evidence type="ECO:0000259" key="5">
    <source>
        <dbReference type="PROSITE" id="PS50002"/>
    </source>
</evidence>
<dbReference type="SMART" id="SM00326">
    <property type="entry name" value="SH3"/>
    <property type="match status" value="1"/>
</dbReference>
<evidence type="ECO:0000313" key="7">
    <source>
        <dbReference type="EMBL" id="CAI5757486.1"/>
    </source>
</evidence>
<accession>A0A9W4TXG0</accession>
<dbReference type="EMBL" id="CANTUO010000001">
    <property type="protein sequence ID" value="CAI5757486.1"/>
    <property type="molecule type" value="Genomic_DNA"/>
</dbReference>
<dbReference type="SUPFAM" id="SSF64268">
    <property type="entry name" value="PX domain"/>
    <property type="match status" value="1"/>
</dbReference>
<reference evidence="7" key="1">
    <citation type="submission" date="2022-12" db="EMBL/GenBank/DDBJ databases">
        <authorList>
            <person name="Brejova B."/>
        </authorList>
    </citation>
    <scope>NUCLEOTIDE SEQUENCE</scope>
</reference>
<dbReference type="InterPro" id="IPR001452">
    <property type="entry name" value="SH3_domain"/>
</dbReference>
<dbReference type="PANTHER" id="PTHR15706">
    <property type="entry name" value="SH3 MULTIPLE DOMAIN"/>
    <property type="match status" value="1"/>
</dbReference>
<dbReference type="CDD" id="cd00174">
    <property type="entry name" value="SH3"/>
    <property type="match status" value="1"/>
</dbReference>
<keyword evidence="8" id="KW-1185">Reference proteome</keyword>
<dbReference type="OrthoDB" id="548867at2759"/>
<evidence type="ECO:0000259" key="6">
    <source>
        <dbReference type="PROSITE" id="PS50195"/>
    </source>
</evidence>
<keyword evidence="2" id="KW-0677">Repeat</keyword>
<dbReference type="GO" id="GO:0035091">
    <property type="term" value="F:phosphatidylinositol binding"/>
    <property type="evidence" value="ECO:0007669"/>
    <property type="project" value="InterPro"/>
</dbReference>
<evidence type="ECO:0000256" key="4">
    <source>
        <dbReference type="SAM" id="MobiDB-lite"/>
    </source>
</evidence>
<feature type="domain" description="SH3" evidence="5">
    <location>
        <begin position="45"/>
        <end position="107"/>
    </location>
</feature>
<feature type="compositionally biased region" description="Low complexity" evidence="4">
    <location>
        <begin position="393"/>
        <end position="415"/>
    </location>
</feature>
<feature type="compositionally biased region" description="Low complexity" evidence="4">
    <location>
        <begin position="431"/>
        <end position="456"/>
    </location>
</feature>
<dbReference type="SMART" id="SM00312">
    <property type="entry name" value="PX"/>
    <property type="match status" value="1"/>
</dbReference>
<name>A0A9W4TXG0_9ASCO</name>
<dbReference type="PROSITE" id="PS50195">
    <property type="entry name" value="PX"/>
    <property type="match status" value="1"/>
</dbReference>
<evidence type="ECO:0008006" key="9">
    <source>
        <dbReference type="Google" id="ProtNLM"/>
    </source>
</evidence>
<feature type="domain" description="PX" evidence="6">
    <location>
        <begin position="148"/>
        <end position="268"/>
    </location>
</feature>
<dbReference type="InterPro" id="IPR051228">
    <property type="entry name" value="NADPH_Oxidase/PX-Domain"/>
</dbReference>
<dbReference type="PANTHER" id="PTHR15706:SF2">
    <property type="entry name" value="SH3 AND PX DOMAIN-CONTAINING PROTEIN 2A"/>
    <property type="match status" value="1"/>
</dbReference>
<dbReference type="AlphaFoldDB" id="A0A9W4TXG0"/>
<comment type="caution">
    <text evidence="7">The sequence shown here is derived from an EMBL/GenBank/DDBJ whole genome shotgun (WGS) entry which is preliminary data.</text>
</comment>
<dbReference type="InterPro" id="IPR036871">
    <property type="entry name" value="PX_dom_sf"/>
</dbReference>
<evidence type="ECO:0000256" key="2">
    <source>
        <dbReference type="ARBA" id="ARBA00022737"/>
    </source>
</evidence>
<keyword evidence="1 3" id="KW-0728">SH3 domain</keyword>
<feature type="compositionally biased region" description="Polar residues" evidence="4">
    <location>
        <begin position="476"/>
        <end position="489"/>
    </location>
</feature>
<dbReference type="InterPro" id="IPR036028">
    <property type="entry name" value="SH3-like_dom_sf"/>
</dbReference>
<dbReference type="SUPFAM" id="SSF50044">
    <property type="entry name" value="SH3-domain"/>
    <property type="match status" value="1"/>
</dbReference>
<evidence type="ECO:0000256" key="3">
    <source>
        <dbReference type="PROSITE-ProRule" id="PRU00192"/>
    </source>
</evidence>
<dbReference type="Proteomes" id="UP001152885">
    <property type="component" value="Unassembled WGS sequence"/>
</dbReference>
<dbReference type="CDD" id="cd06890">
    <property type="entry name" value="PX_Bem1p"/>
    <property type="match status" value="1"/>
</dbReference>